<evidence type="ECO:0000313" key="5">
    <source>
        <dbReference type="Proteomes" id="UP000248044"/>
    </source>
</evidence>
<dbReference type="InterPro" id="IPR000644">
    <property type="entry name" value="CBS_dom"/>
</dbReference>
<dbReference type="OrthoDB" id="8919at2157"/>
<feature type="domain" description="CBS" evidence="3">
    <location>
        <begin position="72"/>
        <end position="131"/>
    </location>
</feature>
<evidence type="ECO:0000259" key="3">
    <source>
        <dbReference type="PROSITE" id="PS51371"/>
    </source>
</evidence>
<keyword evidence="4" id="KW-0418">Kinase</keyword>
<evidence type="ECO:0000256" key="1">
    <source>
        <dbReference type="ARBA" id="ARBA00023122"/>
    </source>
</evidence>
<dbReference type="RefSeq" id="WP_110270171.1">
    <property type="nucleotide sequence ID" value="NZ_CP029289.2"/>
</dbReference>
<organism evidence="4 5">
    <name type="scientific">Acidianus brierleyi</name>
    <dbReference type="NCBI Taxonomy" id="41673"/>
    <lineage>
        <taxon>Archaea</taxon>
        <taxon>Thermoproteota</taxon>
        <taxon>Thermoprotei</taxon>
        <taxon>Sulfolobales</taxon>
        <taxon>Sulfolobaceae</taxon>
        <taxon>Acidianus</taxon>
    </lineage>
</organism>
<proteinExistence type="predicted"/>
<dbReference type="PANTHER" id="PTHR43080:SF2">
    <property type="entry name" value="CBS DOMAIN-CONTAINING PROTEIN"/>
    <property type="match status" value="1"/>
</dbReference>
<keyword evidence="1 2" id="KW-0129">CBS domain</keyword>
<keyword evidence="5" id="KW-1185">Reference proteome</keyword>
<dbReference type="AlphaFoldDB" id="A0A2U9IE74"/>
<protein>
    <submittedName>
        <fullName evidence="4">Histidine kinase</fullName>
    </submittedName>
</protein>
<dbReference type="InterPro" id="IPR051257">
    <property type="entry name" value="Diverse_CBS-Domain"/>
</dbReference>
<keyword evidence="4" id="KW-0808">Transferase</keyword>
<dbReference type="InterPro" id="IPR046342">
    <property type="entry name" value="CBS_dom_sf"/>
</dbReference>
<sequence length="131" mass="14416">MEETVKDYMKTEVISVDKSKSIKEVAEVMTKNNVGSVIVTENKKPLGIVTERDIVRAIGKGKDLNAKAEEIMTASLITIKIDSPITGALSLMRTYNIRHLPVVDYDGNLSGIISIRDIARALDDFYESGAE</sequence>
<dbReference type="KEGG" id="abri:DFR85_06445"/>
<name>A0A2U9IE74_9CREN</name>
<dbReference type="SMART" id="SM00116">
    <property type="entry name" value="CBS"/>
    <property type="match status" value="2"/>
</dbReference>
<gene>
    <name evidence="4" type="ORF">DFR85_06445</name>
</gene>
<dbReference type="PROSITE" id="PS51371">
    <property type="entry name" value="CBS"/>
    <property type="match status" value="2"/>
</dbReference>
<dbReference type="Proteomes" id="UP000248044">
    <property type="component" value="Chromosome"/>
</dbReference>
<dbReference type="PANTHER" id="PTHR43080">
    <property type="entry name" value="CBS DOMAIN-CONTAINING PROTEIN CBSX3, MITOCHONDRIAL"/>
    <property type="match status" value="1"/>
</dbReference>
<accession>A0A2U9IE74</accession>
<evidence type="ECO:0000256" key="2">
    <source>
        <dbReference type="PROSITE-ProRule" id="PRU00703"/>
    </source>
</evidence>
<reference evidence="4 5" key="1">
    <citation type="submission" date="2018-05" db="EMBL/GenBank/DDBJ databases">
        <title>Complete Genome Sequences of Extremely Thermoacidophilic, Metal-Mobilizing Type-Strain Members of the Archaeal Family Sulfolobaceae: Acidianus brierleyi DSM-1651T, Acidianus sulfidivorans DSM-18786T, Metallosphaera hakonensis DSM-7519T, and Metallosphaera prunae DSM-10039T.</title>
        <authorList>
            <person name="Counts J.A."/>
            <person name="Kelly R.M."/>
        </authorList>
    </citation>
    <scope>NUCLEOTIDE SEQUENCE [LARGE SCALE GENOMIC DNA]</scope>
    <source>
        <strain evidence="4 5">DSM 1651</strain>
    </source>
</reference>
<feature type="domain" description="CBS" evidence="3">
    <location>
        <begin position="9"/>
        <end position="64"/>
    </location>
</feature>
<dbReference type="SUPFAM" id="SSF54631">
    <property type="entry name" value="CBS-domain pair"/>
    <property type="match status" value="1"/>
</dbReference>
<dbReference type="GO" id="GO:0016301">
    <property type="term" value="F:kinase activity"/>
    <property type="evidence" value="ECO:0007669"/>
    <property type="project" value="UniProtKB-KW"/>
</dbReference>
<dbReference type="GeneID" id="36831779"/>
<dbReference type="CDD" id="cd09836">
    <property type="entry name" value="CBS_pair_arch"/>
    <property type="match status" value="1"/>
</dbReference>
<evidence type="ECO:0000313" key="4">
    <source>
        <dbReference type="EMBL" id="AWR94290.1"/>
    </source>
</evidence>
<dbReference type="EMBL" id="CP029289">
    <property type="protein sequence ID" value="AWR94290.1"/>
    <property type="molecule type" value="Genomic_DNA"/>
</dbReference>
<dbReference type="Gene3D" id="3.10.580.10">
    <property type="entry name" value="CBS-domain"/>
    <property type="match status" value="1"/>
</dbReference>
<dbReference type="Pfam" id="PF00571">
    <property type="entry name" value="CBS"/>
    <property type="match status" value="2"/>
</dbReference>